<proteinExistence type="predicted"/>
<dbReference type="AlphaFoldDB" id="A0A645HSV9"/>
<name>A0A645HSV9_9ZZZZ</name>
<comment type="caution">
    <text evidence="1">The sequence shown here is derived from an EMBL/GenBank/DDBJ whole genome shotgun (WGS) entry which is preliminary data.</text>
</comment>
<gene>
    <name evidence="1" type="ORF">SDC9_189220</name>
</gene>
<dbReference type="EMBL" id="VSSQ01098863">
    <property type="protein sequence ID" value="MPN41666.1"/>
    <property type="molecule type" value="Genomic_DNA"/>
</dbReference>
<protein>
    <submittedName>
        <fullName evidence="1">Uncharacterized protein</fullName>
    </submittedName>
</protein>
<organism evidence="1">
    <name type="scientific">bioreactor metagenome</name>
    <dbReference type="NCBI Taxonomy" id="1076179"/>
    <lineage>
        <taxon>unclassified sequences</taxon>
        <taxon>metagenomes</taxon>
        <taxon>ecological metagenomes</taxon>
    </lineage>
</organism>
<reference evidence="1" key="1">
    <citation type="submission" date="2019-08" db="EMBL/GenBank/DDBJ databases">
        <authorList>
            <person name="Kucharzyk K."/>
            <person name="Murdoch R.W."/>
            <person name="Higgins S."/>
            <person name="Loffler F."/>
        </authorList>
    </citation>
    <scope>NUCLEOTIDE SEQUENCE</scope>
</reference>
<evidence type="ECO:0000313" key="1">
    <source>
        <dbReference type="EMBL" id="MPN41666.1"/>
    </source>
</evidence>
<accession>A0A645HSV9</accession>
<sequence length="89" mass="9039">MPAAPSINALASFSTGTASPVNEASSIFKFELSISLKSAGIISPASNTTTSPGTIFDAVISDCLPFLITFAFGALIFCNASTDFSALPS</sequence>